<dbReference type="PROSITE" id="PS51904">
    <property type="entry name" value="GLYCOSYL_HYDROL_F25_2"/>
    <property type="match status" value="1"/>
</dbReference>
<dbReference type="InterPro" id="IPR017853">
    <property type="entry name" value="GH"/>
</dbReference>
<reference evidence="3" key="1">
    <citation type="submission" date="2017-06" db="EMBL/GenBank/DDBJ databases">
        <title>FDA dAtabase for Regulatory Grade micrObial Sequences (FDA-ARGOS): Supporting development and validation of Infectious Disease Dx tests.</title>
        <authorList>
            <person name="Goldberg B."/>
            <person name="Campos J."/>
            <person name="Tallon L."/>
            <person name="Sadzewicz L."/>
            <person name="Sengamalay N."/>
            <person name="Ott S."/>
            <person name="Godinez A."/>
            <person name="Nagaraj S."/>
            <person name="Vavikolanu K."/>
            <person name="Nadendla S."/>
            <person name="George J."/>
            <person name="Geyer C."/>
            <person name="Sichtig H."/>
        </authorList>
    </citation>
    <scope>NUCLEOTIDE SEQUENCE [LARGE SCALE GENOMIC DNA]</scope>
    <source>
        <strain evidence="3">FDAARGOS_285</strain>
    </source>
</reference>
<evidence type="ECO:0000256" key="1">
    <source>
        <dbReference type="ARBA" id="ARBA00010646"/>
    </source>
</evidence>
<dbReference type="GO" id="GO:0016998">
    <property type="term" value="P:cell wall macromolecule catabolic process"/>
    <property type="evidence" value="ECO:0007669"/>
    <property type="project" value="InterPro"/>
</dbReference>
<evidence type="ECO:0000313" key="3">
    <source>
        <dbReference type="Proteomes" id="UP000197058"/>
    </source>
</evidence>
<proteinExistence type="inferred from homology"/>
<dbReference type="InterPro" id="IPR002053">
    <property type="entry name" value="Glyco_hydro_25"/>
</dbReference>
<dbReference type="GO" id="GO:0003796">
    <property type="term" value="F:lysozyme activity"/>
    <property type="evidence" value="ECO:0007669"/>
    <property type="project" value="InterPro"/>
</dbReference>
<dbReference type="Pfam" id="PF01183">
    <property type="entry name" value="Glyco_hydro_25"/>
    <property type="match status" value="1"/>
</dbReference>
<name>A0AAI8GUJ8_MAMSC</name>
<dbReference type="Gene3D" id="3.20.20.80">
    <property type="entry name" value="Glycosidases"/>
    <property type="match status" value="1"/>
</dbReference>
<organism evidence="2 3">
    <name type="scientific">Mammaliicoccus sciuri</name>
    <name type="common">Staphylococcus sciuri</name>
    <dbReference type="NCBI Taxonomy" id="1296"/>
    <lineage>
        <taxon>Bacteria</taxon>
        <taxon>Bacillati</taxon>
        <taxon>Bacillota</taxon>
        <taxon>Bacilli</taxon>
        <taxon>Bacillales</taxon>
        <taxon>Staphylococcaceae</taxon>
        <taxon>Mammaliicoccus</taxon>
    </lineage>
</organism>
<dbReference type="KEGG" id="sscu:CEP64_11130"/>
<evidence type="ECO:0000313" key="2">
    <source>
        <dbReference type="EMBL" id="ASE35130.1"/>
    </source>
</evidence>
<gene>
    <name evidence="2" type="ORF">CEP64_11130</name>
</gene>
<sequence length="259" mass="29779">MSRRFLKMMITVVTMMLIINVSSEKVEAAQEEGTMGHGYKKYIENENQNTFRNKQEIEESSTVAKDDSILDLSEWQGELTSAQVKKLKANYDFIILRAQYGSDYKDAAFDTNSKLLSANNMKYGVYTYSMYENASEARTEAKSLYNRAPNASFYINDYEEESVASGDTNASTLAWLNEMRKYSGDKKVLLYSYEDFMVNHTANAVGSYDGYWLASYQETQPEREHVLWQYTDSYYSSELDQNVDANVLGPNVQTSWFIN</sequence>
<dbReference type="PANTHER" id="PTHR34135:SF1">
    <property type="entry name" value="GLYCOSYL HYDROLASE FAMILY 25"/>
    <property type="match status" value="1"/>
</dbReference>
<dbReference type="RefSeq" id="WP_049319499.1">
    <property type="nucleotide sequence ID" value="NZ_CP022046.2"/>
</dbReference>
<dbReference type="GO" id="GO:0009253">
    <property type="term" value="P:peptidoglycan catabolic process"/>
    <property type="evidence" value="ECO:0007669"/>
    <property type="project" value="InterPro"/>
</dbReference>
<dbReference type="AlphaFoldDB" id="A0AAI8GUJ8"/>
<dbReference type="PANTHER" id="PTHR34135">
    <property type="entry name" value="LYSOZYME"/>
    <property type="match status" value="1"/>
</dbReference>
<accession>A0AAI8GUJ8</accession>
<dbReference type="SUPFAM" id="SSF51445">
    <property type="entry name" value="(Trans)glycosidases"/>
    <property type="match status" value="1"/>
</dbReference>
<comment type="similarity">
    <text evidence="1">Belongs to the glycosyl hydrolase 25 family.</text>
</comment>
<dbReference type="Proteomes" id="UP000197058">
    <property type="component" value="Chromosome"/>
</dbReference>
<dbReference type="GO" id="GO:0016052">
    <property type="term" value="P:carbohydrate catabolic process"/>
    <property type="evidence" value="ECO:0007669"/>
    <property type="project" value="TreeGrafter"/>
</dbReference>
<protein>
    <submittedName>
        <fullName evidence="2">Lysozyme</fullName>
    </submittedName>
</protein>
<dbReference type="EMBL" id="CP022046">
    <property type="protein sequence ID" value="ASE35130.1"/>
    <property type="molecule type" value="Genomic_DNA"/>
</dbReference>